<accession>A0A3E2BJV7</accession>
<evidence type="ECO:0000313" key="2">
    <source>
        <dbReference type="Proteomes" id="UP000257323"/>
    </source>
</evidence>
<evidence type="ECO:0000313" key="1">
    <source>
        <dbReference type="EMBL" id="RFT14974.1"/>
    </source>
</evidence>
<dbReference type="EMBL" id="QUAH01000015">
    <property type="protein sequence ID" value="RFT14974.1"/>
    <property type="molecule type" value="Genomic_DNA"/>
</dbReference>
<gene>
    <name evidence="1" type="ORF">OP8BY_1174</name>
</gene>
<dbReference type="AlphaFoldDB" id="A0A3E2BJV7"/>
<protein>
    <submittedName>
        <fullName evidence="1">Uncharacterized protein</fullName>
    </submittedName>
</protein>
<sequence length="47" mass="5419">MCPHFQVENKLTLFLMADKKNHAGEPVMVKSKIRGGKIRIRNLRVGR</sequence>
<name>A0A3E2BJV7_9BACT</name>
<reference evidence="1 2" key="1">
    <citation type="submission" date="2018-08" db="EMBL/GenBank/DDBJ databases">
        <title>Genome analysis of the thermophilic bacterium of the candidate phylum Aminicenantes from deep subsurface aquifer revealed its physiology and ecological role.</title>
        <authorList>
            <person name="Kadnikov V.V."/>
            <person name="Mardanov A.V."/>
            <person name="Beletsky A.V."/>
            <person name="Karnachuk O.V."/>
            <person name="Ravin N.V."/>
        </authorList>
    </citation>
    <scope>NUCLEOTIDE SEQUENCE [LARGE SCALE GENOMIC DNA]</scope>
    <source>
        <strain evidence="1">BY38</strain>
    </source>
</reference>
<proteinExistence type="predicted"/>
<comment type="caution">
    <text evidence="1">The sequence shown here is derived from an EMBL/GenBank/DDBJ whole genome shotgun (WGS) entry which is preliminary data.</text>
</comment>
<dbReference type="Proteomes" id="UP000257323">
    <property type="component" value="Unassembled WGS sequence"/>
</dbReference>
<organism evidence="1 2">
    <name type="scientific">Candidatus Saccharicenans subterraneus</name>
    <dbReference type="NCBI Taxonomy" id="2508984"/>
    <lineage>
        <taxon>Bacteria</taxon>
        <taxon>Candidatus Aminicenantota</taxon>
        <taxon>Candidatus Aminicenantia</taxon>
        <taxon>Candidatus Aminicenantales</taxon>
        <taxon>Candidatus Saccharicenantaceae</taxon>
        <taxon>Candidatus Saccharicenans</taxon>
    </lineage>
</organism>